<gene>
    <name evidence="2" type="ORF">EI16_04650</name>
</gene>
<evidence type="ECO:0000313" key="2">
    <source>
        <dbReference type="EMBL" id="KDN95595.1"/>
    </source>
</evidence>
<reference evidence="2 3" key="1">
    <citation type="submission" date="2014-04" db="EMBL/GenBank/DDBJ databases">
        <title>Draft genome sequence of Hydrogenovibrio marinus MH-110, a model organism for aerobic H2 metabolism.</title>
        <authorList>
            <person name="Cha H.J."/>
            <person name="Jo B.H."/>
            <person name="Hwang B.H."/>
        </authorList>
    </citation>
    <scope>NUCLEOTIDE SEQUENCE [LARGE SCALE GENOMIC DNA]</scope>
    <source>
        <strain evidence="2 3">MH-110</strain>
    </source>
</reference>
<comment type="caution">
    <text evidence="2">The sequence shown here is derived from an EMBL/GenBank/DDBJ whole genome shotgun (WGS) entry which is preliminary data.</text>
</comment>
<accession>A0A066ZZR1</accession>
<dbReference type="STRING" id="28885.EI16_04650"/>
<dbReference type="EMBL" id="JMIU01000001">
    <property type="protein sequence ID" value="KDN95595.1"/>
    <property type="molecule type" value="Genomic_DNA"/>
</dbReference>
<dbReference type="RefSeq" id="WP_081822709.1">
    <property type="nucleotide sequence ID" value="NZ_AP020335.1"/>
</dbReference>
<feature type="signal peptide" evidence="1">
    <location>
        <begin position="1"/>
        <end position="24"/>
    </location>
</feature>
<organism evidence="2 3">
    <name type="scientific">Hydrogenovibrio marinus</name>
    <dbReference type="NCBI Taxonomy" id="28885"/>
    <lineage>
        <taxon>Bacteria</taxon>
        <taxon>Pseudomonadati</taxon>
        <taxon>Pseudomonadota</taxon>
        <taxon>Gammaproteobacteria</taxon>
        <taxon>Thiotrichales</taxon>
        <taxon>Piscirickettsiaceae</taxon>
        <taxon>Hydrogenovibrio</taxon>
    </lineage>
</organism>
<evidence type="ECO:0008006" key="4">
    <source>
        <dbReference type="Google" id="ProtNLM"/>
    </source>
</evidence>
<evidence type="ECO:0000256" key="1">
    <source>
        <dbReference type="SAM" id="SignalP"/>
    </source>
</evidence>
<name>A0A066ZZR1_HYDMR</name>
<keyword evidence="1" id="KW-0732">Signal</keyword>
<proteinExistence type="predicted"/>
<sequence length="246" mass="27455">MKKLLKSIPLYFCLGTMHSSLAHAGAADYIYTPTVENGEFEIDFKYGFSGKSKAVQDYSQNVTSLGFGYGASERWFTELYLKSEKENGKPGLNILEFENKFQLTETGRYPVDVGLITELELPSNGKEPSEFKVGPLFQTNSGKMQYNFNVLFEAKIGGSTPSSNIVAGQYQLQAKYRLQKSFEFGVQSFGEVGAWDNWSPASEQEHKIGPAIFGKIGHLKYNAAYLFGLTRSTSNGTARLQVEYEF</sequence>
<protein>
    <recommendedName>
        <fullName evidence="4">Outer membrane protein beta-barrel domain-containing protein</fullName>
    </recommendedName>
</protein>
<evidence type="ECO:0000313" key="3">
    <source>
        <dbReference type="Proteomes" id="UP000027341"/>
    </source>
</evidence>
<dbReference type="AlphaFoldDB" id="A0A066ZZR1"/>
<feature type="chain" id="PRO_5001636938" description="Outer membrane protein beta-barrel domain-containing protein" evidence="1">
    <location>
        <begin position="25"/>
        <end position="246"/>
    </location>
</feature>
<keyword evidence="3" id="KW-1185">Reference proteome</keyword>
<dbReference type="Proteomes" id="UP000027341">
    <property type="component" value="Unassembled WGS sequence"/>
</dbReference>